<dbReference type="PANTHER" id="PTHR39430">
    <property type="entry name" value="MEMBRANE-ASSOCIATED PROTEASE-RELATED"/>
    <property type="match status" value="1"/>
</dbReference>
<comment type="caution">
    <text evidence="3">The sequence shown here is derived from an EMBL/GenBank/DDBJ whole genome shotgun (WGS) entry which is preliminary data.</text>
</comment>
<dbReference type="GO" id="GO:0016787">
    <property type="term" value="F:hydrolase activity"/>
    <property type="evidence" value="ECO:0007669"/>
    <property type="project" value="UniProtKB-KW"/>
</dbReference>
<dbReference type="EC" id="3.4.-.-" evidence="3"/>
<feature type="transmembrane region" description="Helical" evidence="1">
    <location>
        <begin position="79"/>
        <end position="97"/>
    </location>
</feature>
<dbReference type="RefSeq" id="WP_324178149.1">
    <property type="nucleotide sequence ID" value="NZ_BAABAW010000016.1"/>
</dbReference>
<proteinExistence type="predicted"/>
<feature type="transmembrane region" description="Helical" evidence="1">
    <location>
        <begin position="159"/>
        <end position="177"/>
    </location>
</feature>
<keyword evidence="3" id="KW-0378">Hydrolase</keyword>
<feature type="transmembrane region" description="Helical" evidence="1">
    <location>
        <begin position="40"/>
        <end position="58"/>
    </location>
</feature>
<keyword evidence="4" id="KW-1185">Reference proteome</keyword>
<accession>A0ABU5ZPQ8</accession>
<dbReference type="EMBL" id="JAYKLX010000001">
    <property type="protein sequence ID" value="MEB3344096.1"/>
    <property type="molecule type" value="Genomic_DNA"/>
</dbReference>
<keyword evidence="1" id="KW-1133">Transmembrane helix</keyword>
<dbReference type="InterPro" id="IPR003675">
    <property type="entry name" value="Rce1/LyrA-like_dom"/>
</dbReference>
<keyword evidence="1" id="KW-0812">Transmembrane</keyword>
<dbReference type="Proteomes" id="UP001327027">
    <property type="component" value="Unassembled WGS sequence"/>
</dbReference>
<feature type="transmembrane region" description="Helical" evidence="1">
    <location>
        <begin position="117"/>
        <end position="138"/>
    </location>
</feature>
<evidence type="ECO:0000313" key="3">
    <source>
        <dbReference type="EMBL" id="MEB3344096.1"/>
    </source>
</evidence>
<keyword evidence="1" id="KW-0472">Membrane</keyword>
<sequence>MNIKNVFYTENNQIRVLWRILIFISLLILAISPLTLIDNSYAQLFIAVLILIFGIYLNSKFLDKKDFSSYGLIIQKETLVYLIVGLLFGFLSVVLMLVLGKTIGVIRINSFLLVPKPWLLCLFGFKMFLVSIWEELFFRGYLFTNLRDGLKFKIISKKQALLISLLLSSILFGLAHFNNNNASIISMTLLTINGIVWCIPFVITKNLGLSTGLHAAWNFSQTLFGFTMSGNKSINSLLSIENIGSDLFTGGDYGPESGLLGLIGFVIMLLISLTYLKIKKHKITL</sequence>
<dbReference type="Pfam" id="PF02517">
    <property type="entry name" value="Rce1-like"/>
    <property type="match status" value="1"/>
</dbReference>
<feature type="transmembrane region" description="Helical" evidence="1">
    <location>
        <begin position="183"/>
        <end position="203"/>
    </location>
</feature>
<feature type="domain" description="CAAX prenyl protease 2/Lysostaphin resistance protein A-like" evidence="2">
    <location>
        <begin position="117"/>
        <end position="219"/>
    </location>
</feature>
<evidence type="ECO:0000259" key="2">
    <source>
        <dbReference type="Pfam" id="PF02517"/>
    </source>
</evidence>
<dbReference type="PANTHER" id="PTHR39430:SF1">
    <property type="entry name" value="PROTEASE"/>
    <property type="match status" value="1"/>
</dbReference>
<gene>
    <name evidence="3" type="ORF">U6A24_01420</name>
</gene>
<feature type="transmembrane region" description="Helical" evidence="1">
    <location>
        <begin position="16"/>
        <end position="34"/>
    </location>
</feature>
<evidence type="ECO:0000313" key="4">
    <source>
        <dbReference type="Proteomes" id="UP001327027"/>
    </source>
</evidence>
<protein>
    <submittedName>
        <fullName evidence="3">CPBP family intramembrane glutamic endopeptidase</fullName>
        <ecNumber evidence="3">3.4.-.-</ecNumber>
    </submittedName>
</protein>
<evidence type="ECO:0000256" key="1">
    <source>
        <dbReference type="SAM" id="Phobius"/>
    </source>
</evidence>
<organism evidence="3 4">
    <name type="scientific">Aquimarina gracilis</name>
    <dbReference type="NCBI Taxonomy" id="874422"/>
    <lineage>
        <taxon>Bacteria</taxon>
        <taxon>Pseudomonadati</taxon>
        <taxon>Bacteroidota</taxon>
        <taxon>Flavobacteriia</taxon>
        <taxon>Flavobacteriales</taxon>
        <taxon>Flavobacteriaceae</taxon>
        <taxon>Aquimarina</taxon>
    </lineage>
</organism>
<reference evidence="3 4" key="1">
    <citation type="journal article" date="2013" name="Int. J. Syst. Evol. Microbiol.">
        <title>Aquimarina gracilis sp. nov., isolated from the gut microflora of a mussel, Mytilus coruscus, and emended description of Aquimarina spongiae.</title>
        <authorList>
            <person name="Park S.C."/>
            <person name="Choe H.N."/>
            <person name="Baik K.S."/>
            <person name="Seong C.N."/>
        </authorList>
    </citation>
    <scope>NUCLEOTIDE SEQUENCE [LARGE SCALE GENOMIC DNA]</scope>
    <source>
        <strain evidence="3 4">PSC32</strain>
    </source>
</reference>
<feature type="transmembrane region" description="Helical" evidence="1">
    <location>
        <begin position="258"/>
        <end position="276"/>
    </location>
</feature>
<name>A0ABU5ZPQ8_9FLAO</name>